<reference evidence="1" key="1">
    <citation type="submission" date="2024-06" db="EMBL/GenBank/DDBJ databases">
        <title>Mesorhizobium karijinii sp. nov., a symbiont of the iconic Swainsona formosa from arid Australia.</title>
        <authorList>
            <person name="Hill Y.J."/>
            <person name="Watkin E.L.J."/>
            <person name="O'Hara G.W."/>
            <person name="Terpolilli J."/>
            <person name="Tye M.L."/>
            <person name="Kohlmeier M.G."/>
        </authorList>
    </citation>
    <scope>NUCLEOTIDE SEQUENCE</scope>
    <source>
        <strain evidence="1">WSM2240</strain>
    </source>
</reference>
<evidence type="ECO:0000313" key="1">
    <source>
        <dbReference type="EMBL" id="XCG49652.1"/>
    </source>
</evidence>
<accession>A0AAU8CS19</accession>
<dbReference type="EMBL" id="CP159253">
    <property type="protein sequence ID" value="XCG49652.1"/>
    <property type="molecule type" value="Genomic_DNA"/>
</dbReference>
<evidence type="ECO:0008006" key="2">
    <source>
        <dbReference type="Google" id="ProtNLM"/>
    </source>
</evidence>
<dbReference type="RefSeq" id="WP_353642815.1">
    <property type="nucleotide sequence ID" value="NZ_CP159253.1"/>
</dbReference>
<organism evidence="1">
    <name type="scientific">Mesorhizobium sp. WSM2240</name>
    <dbReference type="NCBI Taxonomy" id="3228851"/>
    <lineage>
        <taxon>Bacteria</taxon>
        <taxon>Pseudomonadati</taxon>
        <taxon>Pseudomonadota</taxon>
        <taxon>Alphaproteobacteria</taxon>
        <taxon>Hyphomicrobiales</taxon>
        <taxon>Phyllobacteriaceae</taxon>
        <taxon>Mesorhizobium</taxon>
    </lineage>
</organism>
<sequence>MSQATLARAMGTVPSVLSKLEKADEVEPEIAERYLAAIGTQTATE</sequence>
<protein>
    <recommendedName>
        <fullName evidence="2">HTH cro/C1-type domain-containing protein</fullName>
    </recommendedName>
</protein>
<gene>
    <name evidence="1" type="ORF">ABVK50_03325</name>
</gene>
<proteinExistence type="predicted"/>
<dbReference type="AlphaFoldDB" id="A0AAU8CS19"/>
<name>A0AAU8CS19_9HYPH</name>